<dbReference type="InterPro" id="IPR029033">
    <property type="entry name" value="His_PPase_superfam"/>
</dbReference>
<name>A0A1H4K5R2_9PSED</name>
<dbReference type="PANTHER" id="PTHR46517:SF1">
    <property type="entry name" value="FRUCTOSE-2,6-BISPHOSPHATASE TIGAR"/>
    <property type="match status" value="1"/>
</dbReference>
<dbReference type="GO" id="GO:0004331">
    <property type="term" value="F:fructose-2,6-bisphosphate 2-phosphatase activity"/>
    <property type="evidence" value="ECO:0007669"/>
    <property type="project" value="TreeGrafter"/>
</dbReference>
<feature type="binding site" evidence="3">
    <location>
        <begin position="7"/>
        <end position="14"/>
    </location>
    <ligand>
        <name>substrate</name>
    </ligand>
</feature>
<evidence type="ECO:0000313" key="5">
    <source>
        <dbReference type="Proteomes" id="UP000198982"/>
    </source>
</evidence>
<dbReference type="InterPro" id="IPR013078">
    <property type="entry name" value="His_Pase_superF_clade-1"/>
</dbReference>
<dbReference type="CDD" id="cd07067">
    <property type="entry name" value="HP_PGM_like"/>
    <property type="match status" value="1"/>
</dbReference>
<dbReference type="GO" id="GO:0045820">
    <property type="term" value="P:negative regulation of glycolytic process"/>
    <property type="evidence" value="ECO:0007669"/>
    <property type="project" value="TreeGrafter"/>
</dbReference>
<dbReference type="AlphaFoldDB" id="A0A1H4K5R2"/>
<dbReference type="RefSeq" id="WP_092310738.1">
    <property type="nucleotide sequence ID" value="NZ_FNTJ01000001.1"/>
</dbReference>
<dbReference type="Proteomes" id="UP000198982">
    <property type="component" value="Unassembled WGS sequence"/>
</dbReference>
<protein>
    <submittedName>
        <fullName evidence="4">Probable phosphoglycerate mutase</fullName>
    </submittedName>
</protein>
<dbReference type="SUPFAM" id="SSF53254">
    <property type="entry name" value="Phosphoglycerate mutase-like"/>
    <property type="match status" value="1"/>
</dbReference>
<dbReference type="PANTHER" id="PTHR46517">
    <property type="entry name" value="FRUCTOSE-2,6-BISPHOSPHATASE TIGAR"/>
    <property type="match status" value="1"/>
</dbReference>
<dbReference type="EMBL" id="FNTJ01000001">
    <property type="protein sequence ID" value="SEB53909.1"/>
    <property type="molecule type" value="Genomic_DNA"/>
</dbReference>
<feature type="active site" description="Tele-phosphohistidine intermediate" evidence="2">
    <location>
        <position position="8"/>
    </location>
</feature>
<proteinExistence type="predicted"/>
<feature type="active site" description="Proton donor/acceptor" evidence="2">
    <location>
        <position position="81"/>
    </location>
</feature>
<dbReference type="SMART" id="SM00855">
    <property type="entry name" value="PGAM"/>
    <property type="match status" value="1"/>
</dbReference>
<evidence type="ECO:0000256" key="2">
    <source>
        <dbReference type="PIRSR" id="PIRSR613078-1"/>
    </source>
</evidence>
<dbReference type="GO" id="GO:0043456">
    <property type="term" value="P:regulation of pentose-phosphate shunt"/>
    <property type="evidence" value="ECO:0007669"/>
    <property type="project" value="TreeGrafter"/>
</dbReference>
<evidence type="ECO:0000256" key="1">
    <source>
        <dbReference type="ARBA" id="ARBA00022801"/>
    </source>
</evidence>
<keyword evidence="5" id="KW-1185">Reference proteome</keyword>
<dbReference type="InterPro" id="IPR001345">
    <property type="entry name" value="PG/BPGM_mutase_AS"/>
</dbReference>
<keyword evidence="1" id="KW-0378">Hydrolase</keyword>
<dbReference type="Gene3D" id="3.40.50.1240">
    <property type="entry name" value="Phosphoglycerate mutase-like"/>
    <property type="match status" value="1"/>
</dbReference>
<dbReference type="Pfam" id="PF00300">
    <property type="entry name" value="His_Phos_1"/>
    <property type="match status" value="1"/>
</dbReference>
<feature type="binding site" evidence="3">
    <location>
        <position position="57"/>
    </location>
    <ligand>
        <name>substrate</name>
    </ligand>
</feature>
<dbReference type="InterPro" id="IPR051695">
    <property type="entry name" value="Phosphoglycerate_Mutase"/>
</dbReference>
<accession>A0A1H4K5R2</accession>
<dbReference type="GO" id="GO:0005829">
    <property type="term" value="C:cytosol"/>
    <property type="evidence" value="ECO:0007669"/>
    <property type="project" value="TreeGrafter"/>
</dbReference>
<evidence type="ECO:0000256" key="3">
    <source>
        <dbReference type="PIRSR" id="PIRSR613078-2"/>
    </source>
</evidence>
<sequence>MLIVILRHGETPQNLSGVFQGQSDPDLHEVGVARFLSAARVLREQPWDSVYSSHYRRAMSSADLLADAARAPRFVCVDLAERNLGELDGQAKSEQLQLDPQLSEKLMELDYAPPGGESGQAALQRFIRAIEAIAANHQPRTLVVAHGGVIALFAHHVLGVPTTSSFLEHGHGLMLRASGKDLNLLGFNLQPESIVSAFT</sequence>
<feature type="binding site" evidence="3">
    <location>
        <position position="92"/>
    </location>
    <ligand>
        <name>substrate</name>
    </ligand>
</feature>
<dbReference type="PROSITE" id="PS00175">
    <property type="entry name" value="PG_MUTASE"/>
    <property type="match status" value="1"/>
</dbReference>
<organism evidence="4 5">
    <name type="scientific">Pseudomonas saponiphila</name>
    <dbReference type="NCBI Taxonomy" id="556534"/>
    <lineage>
        <taxon>Bacteria</taxon>
        <taxon>Pseudomonadati</taxon>
        <taxon>Pseudomonadota</taxon>
        <taxon>Gammaproteobacteria</taxon>
        <taxon>Pseudomonadales</taxon>
        <taxon>Pseudomonadaceae</taxon>
        <taxon>Pseudomonas</taxon>
    </lineage>
</organism>
<evidence type="ECO:0000313" key="4">
    <source>
        <dbReference type="EMBL" id="SEB53909.1"/>
    </source>
</evidence>
<gene>
    <name evidence="4" type="ORF">SAMN05216178_1072</name>
</gene>
<reference evidence="5" key="1">
    <citation type="submission" date="2016-10" db="EMBL/GenBank/DDBJ databases">
        <authorList>
            <person name="Varghese N."/>
            <person name="Submissions S."/>
        </authorList>
    </citation>
    <scope>NUCLEOTIDE SEQUENCE [LARGE SCALE GENOMIC DNA]</scope>
    <source>
        <strain evidence="5">DSM 9751</strain>
    </source>
</reference>